<evidence type="ECO:0000259" key="17">
    <source>
        <dbReference type="PROSITE" id="PS51021"/>
    </source>
</evidence>
<keyword evidence="8" id="KW-0965">Cell junction</keyword>
<accession>A0A8U0UUE0</accession>
<feature type="compositionally biased region" description="Pro residues" evidence="15">
    <location>
        <begin position="557"/>
        <end position="570"/>
    </location>
</feature>
<dbReference type="Pfam" id="PF00620">
    <property type="entry name" value="RhoGAP"/>
    <property type="match status" value="1"/>
</dbReference>
<evidence type="ECO:0000256" key="9">
    <source>
        <dbReference type="ARBA" id="ARBA00023036"/>
    </source>
</evidence>
<dbReference type="AlphaFoldDB" id="A0A8U0UUE0"/>
<proteinExistence type="predicted"/>
<dbReference type="Pfam" id="PF03114">
    <property type="entry name" value="BAR"/>
    <property type="match status" value="1"/>
</dbReference>
<feature type="region of interest" description="Disordered" evidence="15">
    <location>
        <begin position="459"/>
        <end position="479"/>
    </location>
</feature>
<evidence type="ECO:0000256" key="3">
    <source>
        <dbReference type="ARBA" id="ARBA00004496"/>
    </source>
</evidence>
<dbReference type="GO" id="GO:0035020">
    <property type="term" value="P:regulation of Rac protein signal transduction"/>
    <property type="evidence" value="ECO:0007669"/>
    <property type="project" value="TreeGrafter"/>
</dbReference>
<feature type="compositionally biased region" description="Pro residues" evidence="15">
    <location>
        <begin position="726"/>
        <end position="736"/>
    </location>
</feature>
<dbReference type="InterPro" id="IPR000198">
    <property type="entry name" value="RhoGAP_dom"/>
</dbReference>
<feature type="compositionally biased region" description="Low complexity" evidence="15">
    <location>
        <begin position="515"/>
        <end position="529"/>
    </location>
</feature>
<evidence type="ECO:0000313" key="18">
    <source>
        <dbReference type="Proteomes" id="UP000000715"/>
    </source>
</evidence>
<dbReference type="SUPFAM" id="SSF48350">
    <property type="entry name" value="GTPase activation domain, GAP"/>
    <property type="match status" value="1"/>
</dbReference>
<keyword evidence="7" id="KW-0597">Phosphoprotein</keyword>
<dbReference type="PRINTS" id="PR01217">
    <property type="entry name" value="PRICHEXTENSN"/>
</dbReference>
<evidence type="ECO:0000256" key="15">
    <source>
        <dbReference type="SAM" id="MobiDB-lite"/>
    </source>
</evidence>
<dbReference type="Gene3D" id="1.10.555.10">
    <property type="entry name" value="Rho GTPase activation protein"/>
    <property type="match status" value="1"/>
</dbReference>
<dbReference type="RefSeq" id="XP_044928650.1">
    <property type="nucleotide sequence ID" value="XM_045072715.1"/>
</dbReference>
<feature type="domain" description="Rho-GAP" evidence="16">
    <location>
        <begin position="252"/>
        <end position="442"/>
    </location>
</feature>
<gene>
    <name evidence="19" type="primary">ARHGAP17</name>
</gene>
<dbReference type="GO" id="GO:0016020">
    <property type="term" value="C:membrane"/>
    <property type="evidence" value="ECO:0007669"/>
    <property type="project" value="UniProtKB-SubCell"/>
</dbReference>
<dbReference type="InterPro" id="IPR008936">
    <property type="entry name" value="Rho_GTPase_activation_prot"/>
</dbReference>
<keyword evidence="6" id="KW-0963">Cytoplasm</keyword>
<dbReference type="GO" id="GO:0005923">
    <property type="term" value="C:bicellular tight junction"/>
    <property type="evidence" value="ECO:0007669"/>
    <property type="project" value="UniProtKB-SubCell"/>
</dbReference>
<dbReference type="GO" id="GO:0032956">
    <property type="term" value="P:regulation of actin cytoskeleton organization"/>
    <property type="evidence" value="ECO:0007669"/>
    <property type="project" value="TreeGrafter"/>
</dbReference>
<name>A0A8U0UUE0_MUSPF</name>
<evidence type="ECO:0000256" key="11">
    <source>
        <dbReference type="ARBA" id="ARBA00055904"/>
    </source>
</evidence>
<dbReference type="SMART" id="SM00721">
    <property type="entry name" value="BAR"/>
    <property type="match status" value="1"/>
</dbReference>
<dbReference type="InterPro" id="IPR027267">
    <property type="entry name" value="AH/BAR_dom_sf"/>
</dbReference>
<feature type="region of interest" description="Disordered" evidence="15">
    <location>
        <begin position="491"/>
        <end position="787"/>
    </location>
</feature>
<dbReference type="GO" id="GO:0017124">
    <property type="term" value="F:SH3 domain binding"/>
    <property type="evidence" value="ECO:0007669"/>
    <property type="project" value="UniProtKB-KW"/>
</dbReference>
<evidence type="ECO:0000313" key="19">
    <source>
        <dbReference type="RefSeq" id="XP_044928650.1"/>
    </source>
</evidence>
<evidence type="ECO:0000256" key="8">
    <source>
        <dbReference type="ARBA" id="ARBA00022949"/>
    </source>
</evidence>
<evidence type="ECO:0000256" key="2">
    <source>
        <dbReference type="ARBA" id="ARBA00004435"/>
    </source>
</evidence>
<evidence type="ECO:0000256" key="13">
    <source>
        <dbReference type="ARBA" id="ARBA00070237"/>
    </source>
</evidence>
<protein>
    <recommendedName>
        <fullName evidence="13">Rho GTPase-activating protein 17</fullName>
    </recommendedName>
    <alternativeName>
        <fullName evidence="14">Rho-type GTPase-activating protein 17</fullName>
    </alternativeName>
</protein>
<evidence type="ECO:0000256" key="5">
    <source>
        <dbReference type="ARBA" id="ARBA00022468"/>
    </source>
</evidence>
<evidence type="ECO:0000256" key="10">
    <source>
        <dbReference type="ARBA" id="ARBA00023136"/>
    </source>
</evidence>
<evidence type="ECO:0000256" key="6">
    <source>
        <dbReference type="ARBA" id="ARBA00022490"/>
    </source>
</evidence>
<evidence type="ECO:0000256" key="14">
    <source>
        <dbReference type="ARBA" id="ARBA00083392"/>
    </source>
</evidence>
<evidence type="ECO:0000256" key="12">
    <source>
        <dbReference type="ARBA" id="ARBA00065623"/>
    </source>
</evidence>
<dbReference type="SMART" id="SM00324">
    <property type="entry name" value="RhoGAP"/>
    <property type="match status" value="1"/>
</dbReference>
<dbReference type="PANTHER" id="PTHR14130">
    <property type="entry name" value="3BP-1 RELATED RHOGAP"/>
    <property type="match status" value="1"/>
</dbReference>
<feature type="compositionally biased region" description="Polar residues" evidence="15">
    <location>
        <begin position="609"/>
        <end position="626"/>
    </location>
</feature>
<keyword evidence="4" id="KW-0796">Tight junction</keyword>
<comment type="function">
    <text evidence="11">Rho GTPase-activating protein involved in the maintenance of tight junction by regulating the activity of CDC42, thereby playing a central role in apical polarity of epithelial cells. Specifically acts as a GTPase activator for the CDC42 GTPase by converting it to an inactive GDP-bound state. The complex formed with AMOT acts by regulating the uptake of polarity proteins at tight junctions, possibly by deciding whether tight junction transmembrane proteins are recycled back to the plasma membrane or sent elsewhere. Participates in the Ca(2+)-dependent regulation of exocytosis, possibly by catalyzing GTPase activity of Rho family proteins and by inducing the reorganization of the cortical actin filaments. Acts as a GTPase activator in vitro for RAC1.</text>
</comment>
<keyword evidence="5" id="KW-0343">GTPase activation</keyword>
<dbReference type="Gene3D" id="1.20.1270.60">
    <property type="entry name" value="Arfaptin homology (AH) domain/BAR domain"/>
    <property type="match status" value="1"/>
</dbReference>
<comment type="subcellular location">
    <subcellularLocation>
        <location evidence="2">Cell junction</location>
        <location evidence="2">Tight junction</location>
    </subcellularLocation>
    <subcellularLocation>
        <location evidence="3">Cytoplasm</location>
    </subcellularLocation>
    <subcellularLocation>
        <location evidence="1">Membrane</location>
        <topology evidence="1">Peripheral membrane protein</topology>
    </subcellularLocation>
</comment>
<keyword evidence="18" id="KW-1185">Reference proteome</keyword>
<sequence>MKKQFNRMKQLANQTVGRAEKTEVLSEDLLQIERRLDTVRSMCHHSHKRLMACFQGQHGTDAERRYKKLPLTALAQNMQEASTQLEESLLGKMLETCGDAENQLALELTQHEVFVEREIVEPLCSIAEVEIPNIQKQRKQLAKLVLDWDSVRARWNQAHKSSGTNFQGLPSKIDTLKEEMDEAGNKVELCKDQLAADMYNFMAKEGEYGKFFVTLLEAQADYHRKALAVLEKALPEMRAHQDKWAEKPAFGTPLEEHLKRSGREIALPIEACVMLLLETGMKEEGLFRIGAGASKLKKLKAALDCSTSHLDEFYSDPHAVAGALKSYLRELPEPLMTFNLYEEWTQVASVQDQDKKLQDLWRTCQKLPPQNFVNFRYLIKFLAKLAQTSDVNKMTPSNIAIVLGPNLLWAKTEGTLAEMAAATSVHVVAVIEPIIQHADWFFPEEVEFNVSEAFVPLVTPNSNHSSHTGNDSDSGTLERKRPASMAVMEGDLVKKESPPKPKDPAPAPAPARNSNQMATGQNQTQTTAGSHQLSVSPGHNSAGPSPHTLRRAVKKPAPAPPKPGNPPPGHPGGQSSPGTSQHLPSPSPKPTTRSPSPPAQHVGQAPGQPCTTSQPSAPRRYSSSLSPIQAPNHPPPQPPTQAALLGHSKPSSQGPPAPVALPSEPGLEQPLHTPPQTPTPPSTPPLGKQNPSLPASQTQAVSNPEMAQPHTGTLPRPRPVPKPRNRPSMPPPPHPPGAHSAGDGTLTNAAPTASKIVTDALTDTSSRVSEPLRSTFPDMHSDSASKDLPGRILLDIDNDTESTAL</sequence>
<dbReference type="PROSITE" id="PS51021">
    <property type="entry name" value="BAR"/>
    <property type="match status" value="1"/>
</dbReference>
<dbReference type="GO" id="GO:0007165">
    <property type="term" value="P:signal transduction"/>
    <property type="evidence" value="ECO:0007669"/>
    <property type="project" value="InterPro"/>
</dbReference>
<evidence type="ECO:0000256" key="1">
    <source>
        <dbReference type="ARBA" id="ARBA00004170"/>
    </source>
</evidence>
<keyword evidence="9" id="KW-0729">SH3-binding</keyword>
<dbReference type="CDD" id="cd04386">
    <property type="entry name" value="RhoGAP_nadrin"/>
    <property type="match status" value="1"/>
</dbReference>
<feature type="compositionally biased region" description="Polar residues" evidence="15">
    <location>
        <begin position="689"/>
        <end position="702"/>
    </location>
</feature>
<dbReference type="InterPro" id="IPR004148">
    <property type="entry name" value="BAR_dom"/>
</dbReference>
<evidence type="ECO:0000256" key="4">
    <source>
        <dbReference type="ARBA" id="ARBA00022427"/>
    </source>
</evidence>
<comment type="subunit">
    <text evidence="12">Component of a complex whose core is composed of ARHGAP17, AMOT, PALS1, PATJ and PARD3/PAR3. Interacts with NHERF1, FNBP1, TRIP10, CAPZA (CAPZA1, CAPZA2 or CAPZA3), CAPZB, CD2AP and SH3KBP1/CIN85.</text>
</comment>
<feature type="domain" description="BAR" evidence="17">
    <location>
        <begin position="14"/>
        <end position="246"/>
    </location>
</feature>
<dbReference type="FunFam" id="1.20.1270.60:FF:000019">
    <property type="entry name" value="rho GTPase-activating protein 17 isoform X1"/>
    <property type="match status" value="1"/>
</dbReference>
<evidence type="ECO:0000256" key="7">
    <source>
        <dbReference type="ARBA" id="ARBA00022553"/>
    </source>
</evidence>
<dbReference type="CDD" id="cd07618">
    <property type="entry name" value="BAR_Rich1"/>
    <property type="match status" value="1"/>
</dbReference>
<dbReference type="GO" id="GO:0005096">
    <property type="term" value="F:GTPase activator activity"/>
    <property type="evidence" value="ECO:0007669"/>
    <property type="project" value="UniProtKB-KW"/>
</dbReference>
<evidence type="ECO:0000259" key="16">
    <source>
        <dbReference type="PROSITE" id="PS50238"/>
    </source>
</evidence>
<keyword evidence="10" id="KW-0472">Membrane</keyword>
<dbReference type="GO" id="GO:0005829">
    <property type="term" value="C:cytosol"/>
    <property type="evidence" value="ECO:0007669"/>
    <property type="project" value="TreeGrafter"/>
</dbReference>
<feature type="compositionally biased region" description="Polar residues" evidence="15">
    <location>
        <begin position="459"/>
        <end position="475"/>
    </location>
</feature>
<organism evidence="18 19">
    <name type="scientific">Mustela putorius furo</name>
    <name type="common">European domestic ferret</name>
    <name type="synonym">Mustela furo</name>
    <dbReference type="NCBI Taxonomy" id="9669"/>
    <lineage>
        <taxon>Eukaryota</taxon>
        <taxon>Metazoa</taxon>
        <taxon>Chordata</taxon>
        <taxon>Craniata</taxon>
        <taxon>Vertebrata</taxon>
        <taxon>Euteleostomi</taxon>
        <taxon>Mammalia</taxon>
        <taxon>Eutheria</taxon>
        <taxon>Laurasiatheria</taxon>
        <taxon>Carnivora</taxon>
        <taxon>Caniformia</taxon>
        <taxon>Musteloidea</taxon>
        <taxon>Mustelidae</taxon>
        <taxon>Mustelinae</taxon>
        <taxon>Mustela</taxon>
    </lineage>
</organism>
<dbReference type="FunFam" id="1.10.555.10:FF:000001">
    <property type="entry name" value="Rho GTPase activating protein 44"/>
    <property type="match status" value="1"/>
</dbReference>
<feature type="compositionally biased region" description="Polar residues" evidence="15">
    <location>
        <begin position="530"/>
        <end position="543"/>
    </location>
</feature>
<reference evidence="19" key="1">
    <citation type="submission" date="2025-08" db="UniProtKB">
        <authorList>
            <consortium name="RefSeq"/>
        </authorList>
    </citation>
    <scope>IDENTIFICATION</scope>
    <source>
        <tissue evidence="19">Brain</tissue>
    </source>
</reference>
<dbReference type="InterPro" id="IPR047165">
    <property type="entry name" value="RHG17/44/SH3BP1-like"/>
</dbReference>
<dbReference type="Proteomes" id="UP000000715">
    <property type="component" value="Unplaced"/>
</dbReference>
<dbReference type="CTD" id="55114"/>
<dbReference type="PROSITE" id="PS50238">
    <property type="entry name" value="RHOGAP"/>
    <property type="match status" value="1"/>
</dbReference>
<dbReference type="PANTHER" id="PTHR14130:SF3">
    <property type="entry name" value="RHO GTPASE-ACTIVATING PROTEIN 17"/>
    <property type="match status" value="1"/>
</dbReference>
<feature type="compositionally biased region" description="Pro residues" evidence="15">
    <location>
        <begin position="672"/>
        <end position="684"/>
    </location>
</feature>
<dbReference type="SUPFAM" id="SSF103657">
    <property type="entry name" value="BAR/IMD domain-like"/>
    <property type="match status" value="1"/>
</dbReference>
<feature type="compositionally biased region" description="Basic and acidic residues" evidence="15">
    <location>
        <begin position="491"/>
        <end position="503"/>
    </location>
</feature>
<dbReference type="GeneID" id="101682113"/>